<dbReference type="Gene3D" id="3.30.420.40">
    <property type="match status" value="2"/>
</dbReference>
<accession>A0A0G0C1M1</accession>
<keyword evidence="2" id="KW-0418">Kinase</keyword>
<keyword evidence="2" id="KW-0808">Transferase</keyword>
<dbReference type="GO" id="GO:0016301">
    <property type="term" value="F:kinase activity"/>
    <property type="evidence" value="ECO:0007669"/>
    <property type="project" value="UniProtKB-KW"/>
</dbReference>
<gene>
    <name evidence="2" type="ORF">UR67_C0002G0111</name>
</gene>
<dbReference type="AlphaFoldDB" id="A0A0G0C1M1"/>
<dbReference type="Pfam" id="PF00480">
    <property type="entry name" value="ROK"/>
    <property type="match status" value="1"/>
</dbReference>
<evidence type="ECO:0000256" key="1">
    <source>
        <dbReference type="ARBA" id="ARBA00006479"/>
    </source>
</evidence>
<dbReference type="InterPro" id="IPR043129">
    <property type="entry name" value="ATPase_NBD"/>
</dbReference>
<name>A0A0G0C1M1_UNCC3</name>
<dbReference type="EMBL" id="LBQB01000002">
    <property type="protein sequence ID" value="KKP69991.1"/>
    <property type="molecule type" value="Genomic_DNA"/>
</dbReference>
<dbReference type="SUPFAM" id="SSF53067">
    <property type="entry name" value="Actin-like ATPase domain"/>
    <property type="match status" value="1"/>
</dbReference>
<dbReference type="Proteomes" id="UP000034581">
    <property type="component" value="Unassembled WGS sequence"/>
</dbReference>
<dbReference type="InterPro" id="IPR000600">
    <property type="entry name" value="ROK"/>
</dbReference>
<dbReference type="CDD" id="cd23763">
    <property type="entry name" value="ASKHA_ATPase_ROK"/>
    <property type="match status" value="1"/>
</dbReference>
<reference evidence="2 3" key="1">
    <citation type="journal article" date="2015" name="Nature">
        <title>rRNA introns, odd ribosomes, and small enigmatic genomes across a large radiation of phyla.</title>
        <authorList>
            <person name="Brown C.T."/>
            <person name="Hug L.A."/>
            <person name="Thomas B.C."/>
            <person name="Sharon I."/>
            <person name="Castelle C.J."/>
            <person name="Singh A."/>
            <person name="Wilkins M.J."/>
            <person name="Williams K.H."/>
            <person name="Banfield J.F."/>
        </authorList>
    </citation>
    <scope>NUCLEOTIDE SEQUENCE [LARGE SCALE GENOMIC DNA]</scope>
</reference>
<protein>
    <submittedName>
        <fullName evidence="2">Transcriptional regulator/sugar kinase</fullName>
    </submittedName>
</protein>
<comment type="similarity">
    <text evidence="1">Belongs to the ROK (NagC/XylR) family.</text>
</comment>
<dbReference type="PANTHER" id="PTHR18964">
    <property type="entry name" value="ROK (REPRESSOR, ORF, KINASE) FAMILY"/>
    <property type="match status" value="1"/>
</dbReference>
<dbReference type="PANTHER" id="PTHR18964:SF149">
    <property type="entry name" value="BIFUNCTIONAL UDP-N-ACETYLGLUCOSAMINE 2-EPIMERASE_N-ACETYLMANNOSAMINE KINASE"/>
    <property type="match status" value="1"/>
</dbReference>
<proteinExistence type="inferred from homology"/>
<comment type="caution">
    <text evidence="2">The sequence shown here is derived from an EMBL/GenBank/DDBJ whole genome shotgun (WGS) entry which is preliminary data.</text>
</comment>
<dbReference type="STRING" id="1618350.UR67_C0002G0111"/>
<sequence length="305" mass="35055">MKKLNKPYFLGIDIGGTKIEICSFDNRYNLIDSEKISTDQFKHNSLQFLEILEELIQKRIEDSVKVIGISFNCVVNKGKITYSSLLGGYVNYPLVKKWEKKFRRKIILENDVNAMAKAEAVFGLGKKTESFVLINLGTGIRLSFYSHGRLIGGYSNNLGEISQMKYLVPELHDKETIIDSFLSGKGLAKIYQEISRQNKDAKQIFKSKNDDPDAQRAILIFTEHLYNFLQIVSYFYNPERIIINGSLKKSAEKFLTPAIEKYKKNTFKFFHFKDIVISNIDHGACLGACLIIKGENYEKRNFRIN</sequence>
<evidence type="ECO:0000313" key="3">
    <source>
        <dbReference type="Proteomes" id="UP000034581"/>
    </source>
</evidence>
<organism evidence="2 3">
    <name type="scientific">candidate division CPR3 bacterium GW2011_GWF2_35_18</name>
    <dbReference type="NCBI Taxonomy" id="1618350"/>
    <lineage>
        <taxon>Bacteria</taxon>
        <taxon>Bacteria division CPR3</taxon>
    </lineage>
</organism>
<evidence type="ECO:0000313" key="2">
    <source>
        <dbReference type="EMBL" id="KKP69991.1"/>
    </source>
</evidence>